<dbReference type="Proteomes" id="UP000237347">
    <property type="component" value="Unassembled WGS sequence"/>
</dbReference>
<comment type="subcellular location">
    <subcellularLocation>
        <location evidence="1">Cell membrane</location>
    </subcellularLocation>
    <subcellularLocation>
        <location evidence="10">Endomembrane system</location>
        <topology evidence="10">Single-pass membrane protein</topology>
    </subcellularLocation>
</comment>
<sequence>MLDLYENSFRGNISSYLIAGLTSLKHIDLSYNFFDGFSFSSFANLSKLEFIQFICVRKMANIETETSDWVPLFQLEFLVISNCSLNKLSNQIPTFLLNGFRPLKHTDCVA</sequence>
<proteinExistence type="inferred from homology"/>
<dbReference type="Gene3D" id="3.80.10.10">
    <property type="entry name" value="Ribonuclease Inhibitor"/>
    <property type="match status" value="1"/>
</dbReference>
<evidence type="ECO:0000256" key="3">
    <source>
        <dbReference type="ARBA" id="ARBA00022475"/>
    </source>
</evidence>
<protein>
    <submittedName>
        <fullName evidence="11">Receptor-like protein 14</fullName>
    </submittedName>
</protein>
<name>A0AAW0KYH4_QUESU</name>
<keyword evidence="3" id="KW-1003">Cell membrane</keyword>
<evidence type="ECO:0000256" key="8">
    <source>
        <dbReference type="ARBA" id="ARBA00022989"/>
    </source>
</evidence>
<dbReference type="GO" id="GO:0012505">
    <property type="term" value="C:endomembrane system"/>
    <property type="evidence" value="ECO:0007669"/>
    <property type="project" value="UniProtKB-SubCell"/>
</dbReference>
<comment type="similarity">
    <text evidence="2">Belongs to the RLP family.</text>
</comment>
<dbReference type="InterPro" id="IPR051502">
    <property type="entry name" value="RLP_Defense_Trigger"/>
</dbReference>
<evidence type="ECO:0000256" key="4">
    <source>
        <dbReference type="ARBA" id="ARBA00022614"/>
    </source>
</evidence>
<keyword evidence="4" id="KW-0433">Leucine-rich repeat</keyword>
<evidence type="ECO:0000256" key="2">
    <source>
        <dbReference type="ARBA" id="ARBA00009592"/>
    </source>
</evidence>
<evidence type="ECO:0000256" key="5">
    <source>
        <dbReference type="ARBA" id="ARBA00022692"/>
    </source>
</evidence>
<evidence type="ECO:0000313" key="12">
    <source>
        <dbReference type="Proteomes" id="UP000237347"/>
    </source>
</evidence>
<keyword evidence="7" id="KW-0677">Repeat</keyword>
<organism evidence="11 12">
    <name type="scientific">Quercus suber</name>
    <name type="common">Cork oak</name>
    <dbReference type="NCBI Taxonomy" id="58331"/>
    <lineage>
        <taxon>Eukaryota</taxon>
        <taxon>Viridiplantae</taxon>
        <taxon>Streptophyta</taxon>
        <taxon>Embryophyta</taxon>
        <taxon>Tracheophyta</taxon>
        <taxon>Spermatophyta</taxon>
        <taxon>Magnoliopsida</taxon>
        <taxon>eudicotyledons</taxon>
        <taxon>Gunneridae</taxon>
        <taxon>Pentapetalae</taxon>
        <taxon>rosids</taxon>
        <taxon>fabids</taxon>
        <taxon>Fagales</taxon>
        <taxon>Fagaceae</taxon>
        <taxon>Quercus</taxon>
    </lineage>
</organism>
<dbReference type="GO" id="GO:0005886">
    <property type="term" value="C:plasma membrane"/>
    <property type="evidence" value="ECO:0007669"/>
    <property type="project" value="UniProtKB-SubCell"/>
</dbReference>
<evidence type="ECO:0000256" key="10">
    <source>
        <dbReference type="ARBA" id="ARBA00037847"/>
    </source>
</evidence>
<dbReference type="PANTHER" id="PTHR48062:SF52">
    <property type="entry name" value="RECEPTOR-LIKE PROTEIN 8-RELATED"/>
    <property type="match status" value="1"/>
</dbReference>
<dbReference type="AlphaFoldDB" id="A0AAW0KYH4"/>
<dbReference type="Pfam" id="PF00560">
    <property type="entry name" value="LRR_1"/>
    <property type="match status" value="1"/>
</dbReference>
<evidence type="ECO:0000256" key="6">
    <source>
        <dbReference type="ARBA" id="ARBA00022729"/>
    </source>
</evidence>
<evidence type="ECO:0000256" key="1">
    <source>
        <dbReference type="ARBA" id="ARBA00004236"/>
    </source>
</evidence>
<evidence type="ECO:0000313" key="11">
    <source>
        <dbReference type="EMBL" id="KAK7843751.1"/>
    </source>
</evidence>
<accession>A0AAW0KYH4</accession>
<keyword evidence="6" id="KW-0732">Signal</keyword>
<evidence type="ECO:0000256" key="9">
    <source>
        <dbReference type="ARBA" id="ARBA00023136"/>
    </source>
</evidence>
<keyword evidence="5" id="KW-0812">Transmembrane</keyword>
<dbReference type="EMBL" id="PKMF04000197">
    <property type="protein sequence ID" value="KAK7843751.1"/>
    <property type="molecule type" value="Genomic_DNA"/>
</dbReference>
<reference evidence="11 12" key="1">
    <citation type="journal article" date="2018" name="Sci. Data">
        <title>The draft genome sequence of cork oak.</title>
        <authorList>
            <person name="Ramos A.M."/>
            <person name="Usie A."/>
            <person name="Barbosa P."/>
            <person name="Barros P.M."/>
            <person name="Capote T."/>
            <person name="Chaves I."/>
            <person name="Simoes F."/>
            <person name="Abreu I."/>
            <person name="Carrasquinho I."/>
            <person name="Faro C."/>
            <person name="Guimaraes J.B."/>
            <person name="Mendonca D."/>
            <person name="Nobrega F."/>
            <person name="Rodrigues L."/>
            <person name="Saibo N.J.M."/>
            <person name="Varela M.C."/>
            <person name="Egas C."/>
            <person name="Matos J."/>
            <person name="Miguel C.M."/>
            <person name="Oliveira M.M."/>
            <person name="Ricardo C.P."/>
            <person name="Goncalves S."/>
        </authorList>
    </citation>
    <scope>NUCLEOTIDE SEQUENCE [LARGE SCALE GENOMIC DNA]</scope>
    <source>
        <strain evidence="12">cv. HL8</strain>
    </source>
</reference>
<keyword evidence="12" id="KW-1185">Reference proteome</keyword>
<keyword evidence="8" id="KW-1133">Transmembrane helix</keyword>
<dbReference type="PANTHER" id="PTHR48062">
    <property type="entry name" value="RECEPTOR-LIKE PROTEIN 14"/>
    <property type="match status" value="1"/>
</dbReference>
<dbReference type="InterPro" id="IPR032675">
    <property type="entry name" value="LRR_dom_sf"/>
</dbReference>
<evidence type="ECO:0000256" key="7">
    <source>
        <dbReference type="ARBA" id="ARBA00022737"/>
    </source>
</evidence>
<comment type="caution">
    <text evidence="11">The sequence shown here is derived from an EMBL/GenBank/DDBJ whole genome shotgun (WGS) entry which is preliminary data.</text>
</comment>
<keyword evidence="9" id="KW-0472">Membrane</keyword>
<gene>
    <name evidence="11" type="primary">RLP14_4</name>
    <name evidence="11" type="ORF">CFP56_011962</name>
</gene>
<dbReference type="SUPFAM" id="SSF52058">
    <property type="entry name" value="L domain-like"/>
    <property type="match status" value="1"/>
</dbReference>
<dbReference type="InterPro" id="IPR001611">
    <property type="entry name" value="Leu-rich_rpt"/>
</dbReference>